<dbReference type="PROSITE" id="PS50249">
    <property type="entry name" value="MPN"/>
    <property type="match status" value="1"/>
</dbReference>
<evidence type="ECO:0000313" key="3">
    <source>
        <dbReference type="Proteomes" id="UP000054350"/>
    </source>
</evidence>
<dbReference type="InterPro" id="IPR000555">
    <property type="entry name" value="JAMM/MPN+_dom"/>
</dbReference>
<protein>
    <recommendedName>
        <fullName evidence="1">MPN domain-containing protein</fullName>
    </recommendedName>
</protein>
<dbReference type="SUPFAM" id="SSF102712">
    <property type="entry name" value="JAB1/MPN domain"/>
    <property type="match status" value="1"/>
</dbReference>
<dbReference type="AlphaFoldDB" id="A0A0L0SMW0"/>
<dbReference type="GO" id="GO:0008237">
    <property type="term" value="F:metallopeptidase activity"/>
    <property type="evidence" value="ECO:0007669"/>
    <property type="project" value="InterPro"/>
</dbReference>
<gene>
    <name evidence="2" type="ORF">AMAG_08807</name>
</gene>
<dbReference type="Gene3D" id="3.40.140.10">
    <property type="entry name" value="Cytidine Deaminase, domain 2"/>
    <property type="match status" value="1"/>
</dbReference>
<dbReference type="eggNOG" id="KOG1555">
    <property type="taxonomic scope" value="Eukaryota"/>
</dbReference>
<dbReference type="InterPro" id="IPR050242">
    <property type="entry name" value="JAMM_MPN+_peptidase_M67A"/>
</dbReference>
<dbReference type="OrthoDB" id="446074at2759"/>
<dbReference type="Proteomes" id="UP000054350">
    <property type="component" value="Unassembled WGS sequence"/>
</dbReference>
<reference evidence="3" key="2">
    <citation type="submission" date="2009-11" db="EMBL/GenBank/DDBJ databases">
        <title>The Genome Sequence of Allomyces macrogynus strain ATCC 38327.</title>
        <authorList>
            <consortium name="The Broad Institute Genome Sequencing Platform"/>
            <person name="Russ C."/>
            <person name="Cuomo C."/>
            <person name="Shea T."/>
            <person name="Young S.K."/>
            <person name="Zeng Q."/>
            <person name="Koehrsen M."/>
            <person name="Haas B."/>
            <person name="Borodovsky M."/>
            <person name="Guigo R."/>
            <person name="Alvarado L."/>
            <person name="Berlin A."/>
            <person name="Borenstein D."/>
            <person name="Chen Z."/>
            <person name="Engels R."/>
            <person name="Freedman E."/>
            <person name="Gellesch M."/>
            <person name="Goldberg J."/>
            <person name="Griggs A."/>
            <person name="Gujja S."/>
            <person name="Heiman D."/>
            <person name="Hepburn T."/>
            <person name="Howarth C."/>
            <person name="Jen D."/>
            <person name="Larson L."/>
            <person name="Lewis B."/>
            <person name="Mehta T."/>
            <person name="Park D."/>
            <person name="Pearson M."/>
            <person name="Roberts A."/>
            <person name="Saif S."/>
            <person name="Shenoy N."/>
            <person name="Sisk P."/>
            <person name="Stolte C."/>
            <person name="Sykes S."/>
            <person name="Walk T."/>
            <person name="White J."/>
            <person name="Yandava C."/>
            <person name="Burger G."/>
            <person name="Gray M.W."/>
            <person name="Holland P.W.H."/>
            <person name="King N."/>
            <person name="Lang F.B.F."/>
            <person name="Roger A.J."/>
            <person name="Ruiz-Trillo I."/>
            <person name="Lander E."/>
            <person name="Nusbaum C."/>
        </authorList>
    </citation>
    <scope>NUCLEOTIDE SEQUENCE [LARGE SCALE GENOMIC DNA]</scope>
    <source>
        <strain evidence="3">ATCC 38327</strain>
    </source>
</reference>
<accession>A0A0L0SMW0</accession>
<proteinExistence type="predicted"/>
<sequence length="294" mass="32451">MSPPHHTPRRLACIVLPSSAMHGYLMHAATTAQEEVMGLILGDWKPLPPKPHRDSFISIESADALGAEEYVAEVACLLVQRRLDKRPDRVELAPEQLIEATAEAEMWSKKSGRTVRVIGWYHSHPGITVNPSHVDLGTQETQQLMDDRFFGLIVSCFHAEADRTQKQRLVAFQTYTPTRTLVSVPILHRPVAPGMDVMTRTMFHAVPKTLYSELADEYTRVAENARGRGAVQVVAGVQHIGDLMDLADKVIVPAKTVAAYHARQKNTVSAKVPGIAFVPVAASSTREVNDLIEL</sequence>
<dbReference type="PANTHER" id="PTHR10410">
    <property type="entry name" value="EUKARYOTIC TRANSLATION INITIATION FACTOR 3 -RELATED"/>
    <property type="match status" value="1"/>
</dbReference>
<dbReference type="VEuPathDB" id="FungiDB:AMAG_08807"/>
<organism evidence="2 3">
    <name type="scientific">Allomyces macrogynus (strain ATCC 38327)</name>
    <name type="common">Allomyces javanicus var. macrogynus</name>
    <dbReference type="NCBI Taxonomy" id="578462"/>
    <lineage>
        <taxon>Eukaryota</taxon>
        <taxon>Fungi</taxon>
        <taxon>Fungi incertae sedis</taxon>
        <taxon>Blastocladiomycota</taxon>
        <taxon>Blastocladiomycetes</taxon>
        <taxon>Blastocladiales</taxon>
        <taxon>Blastocladiaceae</taxon>
        <taxon>Allomyces</taxon>
    </lineage>
</organism>
<evidence type="ECO:0000259" key="1">
    <source>
        <dbReference type="PROSITE" id="PS50249"/>
    </source>
</evidence>
<dbReference type="Pfam" id="PF01398">
    <property type="entry name" value="JAB"/>
    <property type="match status" value="1"/>
</dbReference>
<dbReference type="STRING" id="578462.A0A0L0SMW0"/>
<dbReference type="InterPro" id="IPR037518">
    <property type="entry name" value="MPN"/>
</dbReference>
<name>A0A0L0SMW0_ALLM3</name>
<keyword evidence="3" id="KW-1185">Reference proteome</keyword>
<dbReference type="EMBL" id="GG745343">
    <property type="protein sequence ID" value="KNE63720.1"/>
    <property type="molecule type" value="Genomic_DNA"/>
</dbReference>
<feature type="domain" description="MPN" evidence="1">
    <location>
        <begin position="14"/>
        <end position="178"/>
    </location>
</feature>
<reference evidence="2 3" key="1">
    <citation type="submission" date="2009-11" db="EMBL/GenBank/DDBJ databases">
        <title>Annotation of Allomyces macrogynus ATCC 38327.</title>
        <authorList>
            <consortium name="The Broad Institute Genome Sequencing Platform"/>
            <person name="Russ C."/>
            <person name="Cuomo C."/>
            <person name="Burger G."/>
            <person name="Gray M.W."/>
            <person name="Holland P.W.H."/>
            <person name="King N."/>
            <person name="Lang F.B.F."/>
            <person name="Roger A.J."/>
            <person name="Ruiz-Trillo I."/>
            <person name="Young S.K."/>
            <person name="Zeng Q."/>
            <person name="Gargeya S."/>
            <person name="Fitzgerald M."/>
            <person name="Haas B."/>
            <person name="Abouelleil A."/>
            <person name="Alvarado L."/>
            <person name="Arachchi H.M."/>
            <person name="Berlin A."/>
            <person name="Chapman S.B."/>
            <person name="Gearin G."/>
            <person name="Goldberg J."/>
            <person name="Griggs A."/>
            <person name="Gujja S."/>
            <person name="Hansen M."/>
            <person name="Heiman D."/>
            <person name="Howarth C."/>
            <person name="Larimer J."/>
            <person name="Lui A."/>
            <person name="MacDonald P.J.P."/>
            <person name="McCowen C."/>
            <person name="Montmayeur A."/>
            <person name="Murphy C."/>
            <person name="Neiman D."/>
            <person name="Pearson M."/>
            <person name="Priest M."/>
            <person name="Roberts A."/>
            <person name="Saif S."/>
            <person name="Shea T."/>
            <person name="Sisk P."/>
            <person name="Stolte C."/>
            <person name="Sykes S."/>
            <person name="Wortman J."/>
            <person name="Nusbaum C."/>
            <person name="Birren B."/>
        </authorList>
    </citation>
    <scope>NUCLEOTIDE SEQUENCE [LARGE SCALE GENOMIC DNA]</scope>
    <source>
        <strain evidence="2 3">ATCC 38327</strain>
    </source>
</reference>
<evidence type="ECO:0000313" key="2">
    <source>
        <dbReference type="EMBL" id="KNE63720.1"/>
    </source>
</evidence>